<evidence type="ECO:0000313" key="1">
    <source>
        <dbReference type="EMBL" id="QGM44764.1"/>
    </source>
</evidence>
<dbReference type="AlphaFoldDB" id="A0A6B8K924"/>
<sequence>MTRFNPLSDENAGADQHSAALVYVTEAFAEAILAGIESDSFAHAALSAAFCELVATYGEDIVASFAESLPARVRAGEFSTSARH</sequence>
<gene>
    <name evidence="1" type="ORF">H2LOC_003145</name>
</gene>
<dbReference type="OrthoDB" id="9809513at2"/>
<name>A0A6B8K924_9HYPH</name>
<dbReference type="KEGG" id="mhey:H2LOC_003145"/>
<dbReference type="RefSeq" id="WP_136495062.1">
    <property type="nucleotide sequence ID" value="NZ_CP046052.1"/>
</dbReference>
<accession>A0A6B8K924</accession>
<keyword evidence="2" id="KW-1185">Reference proteome</keyword>
<organism evidence="1 2">
    <name type="scientific">Methylocystis heyeri</name>
    <dbReference type="NCBI Taxonomy" id="391905"/>
    <lineage>
        <taxon>Bacteria</taxon>
        <taxon>Pseudomonadati</taxon>
        <taxon>Pseudomonadota</taxon>
        <taxon>Alphaproteobacteria</taxon>
        <taxon>Hyphomicrobiales</taxon>
        <taxon>Methylocystaceae</taxon>
        <taxon>Methylocystis</taxon>
    </lineage>
</organism>
<proteinExistence type="predicted"/>
<dbReference type="Proteomes" id="UP000309061">
    <property type="component" value="Chromosome"/>
</dbReference>
<dbReference type="EMBL" id="CP046052">
    <property type="protein sequence ID" value="QGM44764.1"/>
    <property type="molecule type" value="Genomic_DNA"/>
</dbReference>
<protein>
    <submittedName>
        <fullName evidence="1">Uncharacterized protein</fullName>
    </submittedName>
</protein>
<evidence type="ECO:0000313" key="2">
    <source>
        <dbReference type="Proteomes" id="UP000309061"/>
    </source>
</evidence>
<reference evidence="1 2" key="1">
    <citation type="submission" date="2019-11" db="EMBL/GenBank/DDBJ databases">
        <title>The genome sequence of Methylocystis heyeri.</title>
        <authorList>
            <person name="Oshkin I.Y."/>
            <person name="Miroshnikov K."/>
            <person name="Dedysh S.N."/>
        </authorList>
    </citation>
    <scope>NUCLEOTIDE SEQUENCE [LARGE SCALE GENOMIC DNA]</scope>
    <source>
        <strain evidence="1 2">H2</strain>
    </source>
</reference>